<name>A0AAW0WMA8_CHEQU</name>
<keyword evidence="8" id="KW-0378">Hydrolase</keyword>
<comment type="cofactor">
    <cofactor evidence="8">
        <name>Zn(2+)</name>
        <dbReference type="ChEBI" id="CHEBI:29105"/>
    </cofactor>
    <text evidence="8">Binds 1 zinc ion per subunit.</text>
</comment>
<comment type="similarity">
    <text evidence="1 7 8">Belongs to the peptidase M2 family.</text>
</comment>
<dbReference type="EMBL" id="JARKIK010000054">
    <property type="protein sequence ID" value="KAK8733288.1"/>
    <property type="molecule type" value="Genomic_DNA"/>
</dbReference>
<evidence type="ECO:0000256" key="6">
    <source>
        <dbReference type="PIRSR" id="PIRSR601548-4"/>
    </source>
</evidence>
<dbReference type="GO" id="GO:0004180">
    <property type="term" value="F:carboxypeptidase activity"/>
    <property type="evidence" value="ECO:0007669"/>
    <property type="project" value="UniProtKB-KW"/>
</dbReference>
<evidence type="ECO:0000256" key="2">
    <source>
        <dbReference type="ARBA" id="ARBA00022729"/>
    </source>
</evidence>
<keyword evidence="8" id="KW-0479">Metal-binding</keyword>
<dbReference type="GO" id="GO:0005886">
    <property type="term" value="C:plasma membrane"/>
    <property type="evidence" value="ECO:0007669"/>
    <property type="project" value="TreeGrafter"/>
</dbReference>
<reference evidence="9 10" key="1">
    <citation type="journal article" date="2024" name="BMC Genomics">
        <title>Genome assembly of redclaw crayfish (Cherax quadricarinatus) provides insights into its immune adaptation and hypoxia tolerance.</title>
        <authorList>
            <person name="Liu Z."/>
            <person name="Zheng J."/>
            <person name="Li H."/>
            <person name="Fang K."/>
            <person name="Wang S."/>
            <person name="He J."/>
            <person name="Zhou D."/>
            <person name="Weng S."/>
            <person name="Chi M."/>
            <person name="Gu Z."/>
            <person name="He J."/>
            <person name="Li F."/>
            <person name="Wang M."/>
        </authorList>
    </citation>
    <scope>NUCLEOTIDE SEQUENCE [LARGE SCALE GENOMIC DNA]</scope>
    <source>
        <strain evidence="9">ZL_2023a</strain>
    </source>
</reference>
<evidence type="ECO:0000256" key="3">
    <source>
        <dbReference type="ARBA" id="ARBA00023157"/>
    </source>
</evidence>
<keyword evidence="8" id="KW-0482">Metalloprotease</keyword>
<dbReference type="PANTHER" id="PTHR10514:SF27">
    <property type="entry name" value="ANGIOTENSIN-CONVERTING ENZYME"/>
    <property type="match status" value="1"/>
</dbReference>
<feature type="non-terminal residue" evidence="9">
    <location>
        <position position="166"/>
    </location>
</feature>
<evidence type="ECO:0000256" key="1">
    <source>
        <dbReference type="ARBA" id="ARBA00008139"/>
    </source>
</evidence>
<comment type="caution">
    <text evidence="7">Lacks conserved residue(s) required for the propagation of feature annotation.</text>
</comment>
<dbReference type="InterPro" id="IPR001548">
    <property type="entry name" value="Peptidase_M2"/>
</dbReference>
<protein>
    <recommendedName>
        <fullName evidence="8">Angiotensin-converting enzyme</fullName>
        <ecNumber evidence="8">3.4.-.-</ecNumber>
    </recommendedName>
</protein>
<gene>
    <name evidence="9" type="ORF">OTU49_006561</name>
</gene>
<dbReference type="Proteomes" id="UP001445076">
    <property type="component" value="Unassembled WGS sequence"/>
</dbReference>
<keyword evidence="8" id="KW-0121">Carboxypeptidase</keyword>
<proteinExistence type="inferred from homology"/>
<dbReference type="GO" id="GO:0008237">
    <property type="term" value="F:metallopeptidase activity"/>
    <property type="evidence" value="ECO:0007669"/>
    <property type="project" value="UniProtKB-KW"/>
</dbReference>
<evidence type="ECO:0000256" key="4">
    <source>
        <dbReference type="ARBA" id="ARBA00023180"/>
    </source>
</evidence>
<keyword evidence="8" id="KW-0645">Protease</keyword>
<evidence type="ECO:0000313" key="10">
    <source>
        <dbReference type="Proteomes" id="UP001445076"/>
    </source>
</evidence>
<evidence type="ECO:0000256" key="5">
    <source>
        <dbReference type="PIRSR" id="PIRSR601548-2"/>
    </source>
</evidence>
<evidence type="ECO:0000256" key="8">
    <source>
        <dbReference type="RuleBase" id="RU361144"/>
    </source>
</evidence>
<keyword evidence="4 8" id="KW-0325">Glycoprotein</keyword>
<evidence type="ECO:0000313" key="9">
    <source>
        <dbReference type="EMBL" id="KAK8733288.1"/>
    </source>
</evidence>
<dbReference type="Pfam" id="PF01401">
    <property type="entry name" value="Peptidase_M2"/>
    <property type="match status" value="1"/>
</dbReference>
<evidence type="ECO:0000256" key="7">
    <source>
        <dbReference type="PROSITE-ProRule" id="PRU01355"/>
    </source>
</evidence>
<accession>A0AAW0WMA8</accession>
<keyword evidence="8" id="KW-0862">Zinc</keyword>
<keyword evidence="3 6" id="KW-1015">Disulfide bond</keyword>
<dbReference type="SUPFAM" id="SSF55486">
    <property type="entry name" value="Metalloproteases ('zincins'), catalytic domain"/>
    <property type="match status" value="1"/>
</dbReference>
<dbReference type="AlphaFoldDB" id="A0AAW0WMA8"/>
<dbReference type="EC" id="3.4.-.-" evidence="8"/>
<dbReference type="GO" id="GO:0046872">
    <property type="term" value="F:metal ion binding"/>
    <property type="evidence" value="ECO:0007669"/>
    <property type="project" value="UniProtKB-KW"/>
</dbReference>
<dbReference type="PROSITE" id="PS52011">
    <property type="entry name" value="PEPTIDASE_M2"/>
    <property type="match status" value="1"/>
</dbReference>
<organism evidence="9 10">
    <name type="scientific">Cherax quadricarinatus</name>
    <name type="common">Australian red claw crayfish</name>
    <dbReference type="NCBI Taxonomy" id="27406"/>
    <lineage>
        <taxon>Eukaryota</taxon>
        <taxon>Metazoa</taxon>
        <taxon>Ecdysozoa</taxon>
        <taxon>Arthropoda</taxon>
        <taxon>Crustacea</taxon>
        <taxon>Multicrustacea</taxon>
        <taxon>Malacostraca</taxon>
        <taxon>Eumalacostraca</taxon>
        <taxon>Eucarida</taxon>
        <taxon>Decapoda</taxon>
        <taxon>Pleocyemata</taxon>
        <taxon>Astacidea</taxon>
        <taxon>Parastacoidea</taxon>
        <taxon>Parastacidae</taxon>
        <taxon>Cherax</taxon>
    </lineage>
</organism>
<dbReference type="GO" id="GO:0008241">
    <property type="term" value="F:peptidyl-dipeptidase activity"/>
    <property type="evidence" value="ECO:0007669"/>
    <property type="project" value="InterPro"/>
</dbReference>
<feature type="binding site" evidence="5">
    <location>
        <position position="83"/>
    </location>
    <ligand>
        <name>chloride</name>
        <dbReference type="ChEBI" id="CHEBI:17996"/>
        <label>1</label>
    </ligand>
</feature>
<dbReference type="PRINTS" id="PR00791">
    <property type="entry name" value="PEPDIPTASEA"/>
</dbReference>
<feature type="disulfide bond" evidence="6 7">
    <location>
        <begin position="9"/>
        <end position="17"/>
    </location>
</feature>
<dbReference type="PANTHER" id="PTHR10514">
    <property type="entry name" value="ANGIOTENSIN-CONVERTING ENZYME"/>
    <property type="match status" value="1"/>
</dbReference>
<keyword evidence="10" id="KW-1185">Reference proteome</keyword>
<sequence>EVYRSASVCDYYTPDLCGLTPQQGVQEIFKKSTDAAELAYIWRSWRDQTRGIRKSYRRYMDLANLAAHTNNLVNKVELELGEYGGGGFRQDLQEAWQQLRPLYLQLHAYTRRKLRQVYGPQVVTERGPLPAHLLGDLWAQQWKVWDLIIPFPGKTNPNVTLEMKRQ</sequence>
<keyword evidence="2" id="KW-0732">Signal</keyword>
<dbReference type="GO" id="GO:0006508">
    <property type="term" value="P:proteolysis"/>
    <property type="evidence" value="ECO:0007669"/>
    <property type="project" value="UniProtKB-KW"/>
</dbReference>
<feature type="non-terminal residue" evidence="9">
    <location>
        <position position="1"/>
    </location>
</feature>
<comment type="caution">
    <text evidence="9">The sequence shown here is derived from an EMBL/GenBank/DDBJ whole genome shotgun (WGS) entry which is preliminary data.</text>
</comment>